<organism evidence="3 4">
    <name type="scientific">Punica granatum</name>
    <name type="common">Pomegranate</name>
    <dbReference type="NCBI Taxonomy" id="22663"/>
    <lineage>
        <taxon>Eukaryota</taxon>
        <taxon>Viridiplantae</taxon>
        <taxon>Streptophyta</taxon>
        <taxon>Embryophyta</taxon>
        <taxon>Tracheophyta</taxon>
        <taxon>Spermatophyta</taxon>
        <taxon>Magnoliopsida</taxon>
        <taxon>eudicotyledons</taxon>
        <taxon>Gunneridae</taxon>
        <taxon>Pentapetalae</taxon>
        <taxon>rosids</taxon>
        <taxon>malvids</taxon>
        <taxon>Myrtales</taxon>
        <taxon>Lythraceae</taxon>
        <taxon>Punica</taxon>
    </lineage>
</organism>
<dbReference type="EMBL" id="PGOL01002743">
    <property type="protein sequence ID" value="PKI45282.1"/>
    <property type="molecule type" value="Genomic_DNA"/>
</dbReference>
<dbReference type="AlphaFoldDB" id="A0A2I0IMQ4"/>
<sequence length="220" mass="25424">MAAWQVVVTEWPYFPEHSTQDERDFQATEDYVLCFYRWDPFASGDLSDSPQLEGATPTEEPSTPSMVVQAELTSLRTERDRLRWEIAEKDEQLIDQRQLQKELAQACAKLQRSNWELARANAALERSRKRARGATTHVYATDESCPPSWVDHPRFSPLHGETCREYRPSIPATHLARQSMAQPIPRESHFHGRTSDQRMGFTYLSPSPPTKHWDNTRTLP</sequence>
<dbReference type="Proteomes" id="UP000233551">
    <property type="component" value="Unassembled WGS sequence"/>
</dbReference>
<keyword evidence="1" id="KW-0175">Coiled coil</keyword>
<name>A0A2I0IMQ4_PUNGR</name>
<feature type="coiled-coil region" evidence="1">
    <location>
        <begin position="72"/>
        <end position="130"/>
    </location>
</feature>
<comment type="caution">
    <text evidence="3">The sequence shown here is derived from an EMBL/GenBank/DDBJ whole genome shotgun (WGS) entry which is preliminary data.</text>
</comment>
<proteinExistence type="predicted"/>
<evidence type="ECO:0000256" key="1">
    <source>
        <dbReference type="SAM" id="Coils"/>
    </source>
</evidence>
<gene>
    <name evidence="3" type="ORF">CRG98_034325</name>
</gene>
<reference evidence="3 4" key="1">
    <citation type="submission" date="2017-11" db="EMBL/GenBank/DDBJ databases">
        <title>De-novo sequencing of pomegranate (Punica granatum L.) genome.</title>
        <authorList>
            <person name="Akparov Z."/>
            <person name="Amiraslanov A."/>
            <person name="Hajiyeva S."/>
            <person name="Abbasov M."/>
            <person name="Kaur K."/>
            <person name="Hamwieh A."/>
            <person name="Solovyev V."/>
            <person name="Salamov A."/>
            <person name="Braich B."/>
            <person name="Kosarev P."/>
            <person name="Mahmoud A."/>
            <person name="Hajiyev E."/>
            <person name="Babayeva S."/>
            <person name="Izzatullayeva V."/>
            <person name="Mammadov A."/>
            <person name="Mammadov A."/>
            <person name="Sharifova S."/>
            <person name="Ojaghi J."/>
            <person name="Eynullazada K."/>
            <person name="Bayramov B."/>
            <person name="Abdulazimova A."/>
            <person name="Shahmuradov I."/>
        </authorList>
    </citation>
    <scope>NUCLEOTIDE SEQUENCE [LARGE SCALE GENOMIC DNA]</scope>
    <source>
        <strain evidence="4">cv. AG2017</strain>
        <tissue evidence="3">Leaf</tissue>
    </source>
</reference>
<evidence type="ECO:0000313" key="4">
    <source>
        <dbReference type="Proteomes" id="UP000233551"/>
    </source>
</evidence>
<feature type="region of interest" description="Disordered" evidence="2">
    <location>
        <begin position="187"/>
        <end position="220"/>
    </location>
</feature>
<evidence type="ECO:0000256" key="2">
    <source>
        <dbReference type="SAM" id="MobiDB-lite"/>
    </source>
</evidence>
<evidence type="ECO:0000313" key="3">
    <source>
        <dbReference type="EMBL" id="PKI45282.1"/>
    </source>
</evidence>
<keyword evidence="4" id="KW-1185">Reference proteome</keyword>
<feature type="region of interest" description="Disordered" evidence="2">
    <location>
        <begin position="46"/>
        <end position="65"/>
    </location>
</feature>
<protein>
    <submittedName>
        <fullName evidence="3">Uncharacterized protein</fullName>
    </submittedName>
</protein>
<feature type="compositionally biased region" description="Basic and acidic residues" evidence="2">
    <location>
        <begin position="187"/>
        <end position="196"/>
    </location>
</feature>
<feature type="compositionally biased region" description="Basic and acidic residues" evidence="2">
    <location>
        <begin position="211"/>
        <end position="220"/>
    </location>
</feature>
<accession>A0A2I0IMQ4</accession>